<dbReference type="PANTHER" id="PTHR23275">
    <property type="entry name" value="CABRIOLET.-RELATED"/>
    <property type="match status" value="1"/>
</dbReference>
<dbReference type="Gene3D" id="2.10.220.10">
    <property type="entry name" value="Hormone Receptor, Insulin-like Growth Factor Receptor 1, Chain A, domain 2"/>
    <property type="match status" value="1"/>
</dbReference>
<evidence type="ECO:0000313" key="3">
    <source>
        <dbReference type="Proteomes" id="UP000239899"/>
    </source>
</evidence>
<organism evidence="2 3">
    <name type="scientific">Chlorella sorokiniana</name>
    <name type="common">Freshwater green alga</name>
    <dbReference type="NCBI Taxonomy" id="3076"/>
    <lineage>
        <taxon>Eukaryota</taxon>
        <taxon>Viridiplantae</taxon>
        <taxon>Chlorophyta</taxon>
        <taxon>core chlorophytes</taxon>
        <taxon>Trebouxiophyceae</taxon>
        <taxon>Chlorellales</taxon>
        <taxon>Chlorellaceae</taxon>
        <taxon>Chlorella clade</taxon>
        <taxon>Chlorella</taxon>
    </lineage>
</organism>
<proteinExistence type="predicted"/>
<dbReference type="InterPro" id="IPR006212">
    <property type="entry name" value="Furin_repeat"/>
</dbReference>
<evidence type="ECO:0000256" key="1">
    <source>
        <dbReference type="SAM" id="SignalP"/>
    </source>
</evidence>
<gene>
    <name evidence="2" type="ORF">C2E21_5555</name>
</gene>
<dbReference type="InterPro" id="IPR009030">
    <property type="entry name" value="Growth_fac_rcpt_cys_sf"/>
</dbReference>
<sequence length="409" mass="42552">MARLAATLLLALGLIPIVAGGAAAAAAPQCRDESTARESCEDRRELTAEGRCVQCNATTTGAWQEACASCKPEDPRVCLKCENYCNTNGCTGYYVTREGGCSRCPAGAAACDDLTGEITECQSGLGLVGGECRPCKVEGCQTCNGDLSTCTKCVIQRASELDGFFADATTGTCKACDAGCKACTGTGACLECTRTVMEPAKQVCLESCTVANCHRCSQTADKCEECEAGLRLNESSNTCVPCGVAHCSKCSDDSQCSTCMPGYGLTDPQGESLAQFGTACHACAKPDPNCLACNGNATVCSQCADGMAPDPTTGLCVLCRLANARTNASCSAADATRCDDYYQCAEGFYCHNVTGQCTACPEAGCASCHNVISPDGCTECMPGYWDASQPIIKQKYRASPLTDLGERWA</sequence>
<keyword evidence="1" id="KW-0732">Signal</keyword>
<feature type="signal peptide" evidence="1">
    <location>
        <begin position="1"/>
        <end position="20"/>
    </location>
</feature>
<evidence type="ECO:0000313" key="2">
    <source>
        <dbReference type="EMBL" id="PRW51117.1"/>
    </source>
</evidence>
<dbReference type="AlphaFoldDB" id="A0A2P6TP59"/>
<dbReference type="EMBL" id="LHPG02000010">
    <property type="protein sequence ID" value="PRW51117.1"/>
    <property type="molecule type" value="Genomic_DNA"/>
</dbReference>
<name>A0A2P6TP59_CHLSO</name>
<accession>A0A2P6TP59</accession>
<keyword evidence="3" id="KW-1185">Reference proteome</keyword>
<dbReference type="Proteomes" id="UP000239899">
    <property type="component" value="Unassembled WGS sequence"/>
</dbReference>
<feature type="chain" id="PRO_5015186196" evidence="1">
    <location>
        <begin position="21"/>
        <end position="409"/>
    </location>
</feature>
<reference evidence="2 3" key="1">
    <citation type="journal article" date="2018" name="Plant J.">
        <title>Genome sequences of Chlorella sorokiniana UTEX 1602 and Micractinium conductrix SAG 241.80: implications to maltose excretion by a green alga.</title>
        <authorList>
            <person name="Arriola M.B."/>
            <person name="Velmurugan N."/>
            <person name="Zhang Y."/>
            <person name="Plunkett M.H."/>
            <person name="Hondzo H."/>
            <person name="Barney B.M."/>
        </authorList>
    </citation>
    <scope>NUCLEOTIDE SEQUENCE [LARGE SCALE GENOMIC DNA]</scope>
    <source>
        <strain evidence="3">UTEX 1602</strain>
    </source>
</reference>
<dbReference type="PANTHER" id="PTHR23275:SF100">
    <property type="entry name" value="EGF-LIKE DOMAIN-CONTAINING PROTEIN"/>
    <property type="match status" value="1"/>
</dbReference>
<dbReference type="OrthoDB" id="300641at2759"/>
<dbReference type="SMART" id="SM00261">
    <property type="entry name" value="FU"/>
    <property type="match status" value="6"/>
</dbReference>
<comment type="caution">
    <text evidence="2">The sequence shown here is derived from an EMBL/GenBank/DDBJ whole genome shotgun (WGS) entry which is preliminary data.</text>
</comment>
<protein>
    <submittedName>
        <fullName evidence="2">Insulin-like growth factor binding N-terminal</fullName>
    </submittedName>
</protein>
<dbReference type="InterPro" id="IPR052798">
    <property type="entry name" value="Giardia_VSA"/>
</dbReference>
<dbReference type="SUPFAM" id="SSF57184">
    <property type="entry name" value="Growth factor receptor domain"/>
    <property type="match status" value="3"/>
</dbReference>